<keyword evidence="3" id="KW-1185">Reference proteome</keyword>
<dbReference type="Proteomes" id="UP000032434">
    <property type="component" value="Chromosome 1"/>
</dbReference>
<dbReference type="PANTHER" id="PTHR10000:SF8">
    <property type="entry name" value="HAD SUPERFAMILY HYDROLASE-LIKE, TYPE 3"/>
    <property type="match status" value="1"/>
</dbReference>
<dbReference type="PANTHER" id="PTHR10000">
    <property type="entry name" value="PHOSPHOSERINE PHOSPHATASE"/>
    <property type="match status" value="1"/>
</dbReference>
<dbReference type="InParanoid" id="A0A061AIJ9"/>
<dbReference type="GO" id="GO:0016791">
    <property type="term" value="F:phosphatase activity"/>
    <property type="evidence" value="ECO:0007669"/>
    <property type="project" value="TreeGrafter"/>
</dbReference>
<proteinExistence type="predicted"/>
<dbReference type="InterPro" id="IPR006380">
    <property type="entry name" value="SPP-like_dom"/>
</dbReference>
<dbReference type="InterPro" id="IPR023214">
    <property type="entry name" value="HAD_sf"/>
</dbReference>
<feature type="domain" description="Sucrose phosphatase-like" evidence="1">
    <location>
        <begin position="3"/>
        <end position="218"/>
    </location>
</feature>
<reference evidence="3" key="1">
    <citation type="submission" date="2014-05" db="EMBL/GenBank/DDBJ databases">
        <authorList>
            <person name="Kube M."/>
        </authorList>
    </citation>
    <scope>NUCLEOTIDE SEQUENCE [LARGE SCALE GENOMIC DNA]</scope>
</reference>
<dbReference type="GO" id="GO:0005829">
    <property type="term" value="C:cytosol"/>
    <property type="evidence" value="ECO:0007669"/>
    <property type="project" value="TreeGrafter"/>
</dbReference>
<dbReference type="HOGENOM" id="CLU_044146_3_2_14"/>
<sequence length="239" mass="27920">MNLYVFDYDGTFYRTKEELRKNILMMKRVMAEGHIFVIATGRSYESFIHEIENHNIEFDYLILSSGAQILSKDYKVIHQTTMDIQVFKTIEMNYIKNQFDILDQRYISLLHNQKNIDGIHSLLKVTYNVKKSQMNSILKASIQSFHDRDINIYLLPLQNYDLLEMVSSQTNKAKAIQKLVDYIDKPVQVIVAGDSENDLEMIETFDGYLMENHDKTLKISKKKIAKSIGYILNETLNLS</sequence>
<dbReference type="PATRIC" id="fig|35623.3.peg.719"/>
<dbReference type="InterPro" id="IPR006379">
    <property type="entry name" value="HAD-SF_hydro_IIB"/>
</dbReference>
<evidence type="ECO:0000313" key="2">
    <source>
        <dbReference type="EMBL" id="CDR30792.1"/>
    </source>
</evidence>
<evidence type="ECO:0000259" key="1">
    <source>
        <dbReference type="Pfam" id="PF05116"/>
    </source>
</evidence>
<evidence type="ECO:0000313" key="3">
    <source>
        <dbReference type="Proteomes" id="UP000032434"/>
    </source>
</evidence>
<dbReference type="Gene3D" id="3.30.1240.10">
    <property type="match status" value="1"/>
</dbReference>
<keyword evidence="2" id="KW-0378">Hydrolase</keyword>
<dbReference type="SUPFAM" id="SSF56784">
    <property type="entry name" value="HAD-like"/>
    <property type="match status" value="1"/>
</dbReference>
<dbReference type="InterPro" id="IPR036412">
    <property type="entry name" value="HAD-like_sf"/>
</dbReference>
<dbReference type="NCBIfam" id="TIGR01484">
    <property type="entry name" value="HAD-SF-IIB"/>
    <property type="match status" value="1"/>
</dbReference>
<organism evidence="2 3">
    <name type="scientific">Acholeplasma oculi</name>
    <dbReference type="NCBI Taxonomy" id="35623"/>
    <lineage>
        <taxon>Bacteria</taxon>
        <taxon>Bacillati</taxon>
        <taxon>Mycoplasmatota</taxon>
        <taxon>Mollicutes</taxon>
        <taxon>Acholeplasmatales</taxon>
        <taxon>Acholeplasmataceae</taxon>
        <taxon>Acholeplasma</taxon>
    </lineage>
</organism>
<gene>
    <name evidence="2" type="ORF">Aocu_07190</name>
</gene>
<dbReference type="AlphaFoldDB" id="A0A061AIJ9"/>
<dbReference type="Pfam" id="PF05116">
    <property type="entry name" value="S6PP"/>
    <property type="match status" value="1"/>
</dbReference>
<dbReference type="KEGG" id="aoc:Aocu_07190"/>
<name>A0A061AIJ9_9MOLU</name>
<dbReference type="GO" id="GO:0000287">
    <property type="term" value="F:magnesium ion binding"/>
    <property type="evidence" value="ECO:0007669"/>
    <property type="project" value="TreeGrafter"/>
</dbReference>
<dbReference type="Gene3D" id="3.40.50.1000">
    <property type="entry name" value="HAD superfamily/HAD-like"/>
    <property type="match status" value="1"/>
</dbReference>
<protein>
    <submittedName>
        <fullName evidence="2">Sucrose-6F-phosphate phosphohydrolase</fullName>
    </submittedName>
</protein>
<dbReference type="RefSeq" id="WP_045749296.1">
    <property type="nucleotide sequence ID" value="NZ_FUZK01000001.1"/>
</dbReference>
<dbReference type="STRING" id="35623.Aocu_07190"/>
<dbReference type="EMBL" id="LK028559">
    <property type="protein sequence ID" value="CDR30792.1"/>
    <property type="molecule type" value="Genomic_DNA"/>
</dbReference>
<accession>A0A061AIJ9</accession>